<reference evidence="1 2" key="1">
    <citation type="submission" date="2019-04" db="EMBL/GenBank/DDBJ databases">
        <authorList>
            <consortium name="Pathogen Informatics"/>
        </authorList>
    </citation>
    <scope>NUCLEOTIDE SEQUENCE [LARGE SCALE GENOMIC DNA]</scope>
    <source>
        <strain evidence="1 2">NCTC9185</strain>
    </source>
</reference>
<protein>
    <submittedName>
        <fullName evidence="1">Uncharacterized protein</fullName>
    </submittedName>
</protein>
<evidence type="ECO:0000313" key="1">
    <source>
        <dbReference type="EMBL" id="VTN08897.1"/>
    </source>
</evidence>
<evidence type="ECO:0000313" key="2">
    <source>
        <dbReference type="Proteomes" id="UP000339249"/>
    </source>
</evidence>
<sequence>MDALKHHASGGRRVGNVAPCRIVQHGHQTLHHRTVIAQKFRKGNRPGAAIAIQHAVIKAELAAKRGVEAGRIDAERLCQVGNADRVIAPRVKKVLRNFNGLQRIKLTRASRGAALFCSIHYITP</sequence>
<accession>A0A4U9CV51</accession>
<gene>
    <name evidence="1" type="ORF">NCTC9185_00780</name>
</gene>
<dbReference type="Proteomes" id="UP000339249">
    <property type="component" value="Unassembled WGS sequence"/>
</dbReference>
<dbReference type="EMBL" id="CABDVU010000001">
    <property type="protein sequence ID" value="VTN08897.1"/>
    <property type="molecule type" value="Genomic_DNA"/>
</dbReference>
<name>A0A4U9CV51_RAOTE</name>
<dbReference type="AlphaFoldDB" id="A0A4U9CV51"/>
<organism evidence="1 2">
    <name type="scientific">Raoultella terrigena</name>
    <name type="common">Klebsiella terrigena</name>
    <dbReference type="NCBI Taxonomy" id="577"/>
    <lineage>
        <taxon>Bacteria</taxon>
        <taxon>Pseudomonadati</taxon>
        <taxon>Pseudomonadota</taxon>
        <taxon>Gammaproteobacteria</taxon>
        <taxon>Enterobacterales</taxon>
        <taxon>Enterobacteriaceae</taxon>
        <taxon>Klebsiella/Raoultella group</taxon>
        <taxon>Raoultella</taxon>
    </lineage>
</organism>
<proteinExistence type="predicted"/>